<accession>A0A7Y0L0M6</accession>
<evidence type="ECO:0000256" key="10">
    <source>
        <dbReference type="ARBA" id="ARBA00023277"/>
    </source>
</evidence>
<dbReference type="EC" id="5.1.3.2" evidence="5"/>
<evidence type="ECO:0000313" key="14">
    <source>
        <dbReference type="EMBL" id="NMP21134.1"/>
    </source>
</evidence>
<dbReference type="EMBL" id="JABBVZ010000004">
    <property type="protein sequence ID" value="NMP21134.1"/>
    <property type="molecule type" value="Genomic_DNA"/>
</dbReference>
<dbReference type="NCBIfam" id="TIGR01179">
    <property type="entry name" value="galE"/>
    <property type="match status" value="1"/>
</dbReference>
<dbReference type="SUPFAM" id="SSF51735">
    <property type="entry name" value="NAD(P)-binding Rossmann-fold domains"/>
    <property type="match status" value="1"/>
</dbReference>
<dbReference type="Gene3D" id="3.40.50.720">
    <property type="entry name" value="NAD(P)-binding Rossmann-like Domain"/>
    <property type="match status" value="1"/>
</dbReference>
<dbReference type="InterPro" id="IPR036291">
    <property type="entry name" value="NAD(P)-bd_dom_sf"/>
</dbReference>
<keyword evidence="7" id="KW-0520">NAD</keyword>
<evidence type="ECO:0000256" key="3">
    <source>
        <dbReference type="ARBA" id="ARBA00004947"/>
    </source>
</evidence>
<evidence type="ECO:0000256" key="2">
    <source>
        <dbReference type="ARBA" id="ARBA00001911"/>
    </source>
</evidence>
<dbReference type="PANTHER" id="PTHR43725">
    <property type="entry name" value="UDP-GLUCOSE 4-EPIMERASE"/>
    <property type="match status" value="1"/>
</dbReference>
<evidence type="ECO:0000259" key="13">
    <source>
        <dbReference type="Pfam" id="PF01370"/>
    </source>
</evidence>
<sequence>MHRGISVVTGGLGYIGQSIAREISARGGRPVIIDRRAIRPQVQGIPVIQGDIRDPEVWRQFQGQDVRAIFHCAGLIQVGESVMEPARYFDDNIVAGLGMLNHLRDFLGSVPIIFSSSAAVYGTPEKAPIGEEAPLRPESPYGVTKKQFEEILAAYHAAYGLPYVALRYFNAAGTDGVVRENHDPETHLLPRVARFLATGEPPVIYGDDYPTRDGTAVRDYIHIVDLVSAHLAALEYLAEGGEPTVINLGSGRGMSVGEMVQAFRAVVEDMPEPRVVGRRAGDPPVLVASIAKAQRLLAWRPQHSDPERLVREAWQGALSR</sequence>
<gene>
    <name evidence="14" type="primary">galE</name>
    <name evidence="14" type="ORF">HIJ39_02015</name>
</gene>
<comment type="cofactor">
    <cofactor evidence="2">
        <name>NAD(+)</name>
        <dbReference type="ChEBI" id="CHEBI:57540"/>
    </cofactor>
</comment>
<evidence type="ECO:0000256" key="7">
    <source>
        <dbReference type="ARBA" id="ARBA00023027"/>
    </source>
</evidence>
<comment type="catalytic activity">
    <reaction evidence="1">
        <text>UDP-alpha-D-glucose = UDP-alpha-D-galactose</text>
        <dbReference type="Rhea" id="RHEA:22168"/>
        <dbReference type="ChEBI" id="CHEBI:58885"/>
        <dbReference type="ChEBI" id="CHEBI:66914"/>
        <dbReference type="EC" id="5.1.3.2"/>
    </reaction>
</comment>
<dbReference type="InterPro" id="IPR001509">
    <property type="entry name" value="Epimerase_deHydtase"/>
</dbReference>
<name>A0A7Y0L0M6_9FIRM</name>
<dbReference type="RefSeq" id="WP_169096165.1">
    <property type="nucleotide sequence ID" value="NZ_JABBVZ010000004.1"/>
</dbReference>
<feature type="domain" description="NAD-dependent epimerase/dehydratase" evidence="13">
    <location>
        <begin position="7"/>
        <end position="249"/>
    </location>
</feature>
<dbReference type="AlphaFoldDB" id="A0A7Y0L0M6"/>
<dbReference type="Gene3D" id="3.90.25.10">
    <property type="entry name" value="UDP-galactose 4-epimerase, domain 1"/>
    <property type="match status" value="1"/>
</dbReference>
<evidence type="ECO:0000256" key="6">
    <source>
        <dbReference type="ARBA" id="ARBA00018569"/>
    </source>
</evidence>
<organism evidence="14 15">
    <name type="scientific">Sulfobacillus harzensis</name>
    <dbReference type="NCBI Taxonomy" id="2729629"/>
    <lineage>
        <taxon>Bacteria</taxon>
        <taxon>Bacillati</taxon>
        <taxon>Bacillota</taxon>
        <taxon>Clostridia</taxon>
        <taxon>Eubacteriales</taxon>
        <taxon>Clostridiales Family XVII. Incertae Sedis</taxon>
        <taxon>Sulfobacillus</taxon>
    </lineage>
</organism>
<dbReference type="Pfam" id="PF01370">
    <property type="entry name" value="Epimerase"/>
    <property type="match status" value="1"/>
</dbReference>
<evidence type="ECO:0000256" key="11">
    <source>
        <dbReference type="ARBA" id="ARBA00031367"/>
    </source>
</evidence>
<keyword evidence="10" id="KW-0119">Carbohydrate metabolism</keyword>
<evidence type="ECO:0000256" key="12">
    <source>
        <dbReference type="ARBA" id="ARBA00033067"/>
    </source>
</evidence>
<comment type="caution">
    <text evidence="14">The sequence shown here is derived from an EMBL/GenBank/DDBJ whole genome shotgun (WGS) entry which is preliminary data.</text>
</comment>
<reference evidence="14 15" key="1">
    <citation type="submission" date="2020-04" db="EMBL/GenBank/DDBJ databases">
        <authorList>
            <person name="Zhang R."/>
            <person name="Schippers A."/>
        </authorList>
    </citation>
    <scope>NUCLEOTIDE SEQUENCE [LARGE SCALE GENOMIC DNA]</scope>
    <source>
        <strain evidence="14 15">DSM 109850</strain>
    </source>
</reference>
<dbReference type="InterPro" id="IPR005886">
    <property type="entry name" value="UDP_G4E"/>
</dbReference>
<dbReference type="GO" id="GO:0033499">
    <property type="term" value="P:galactose catabolic process via UDP-galactose, Leloir pathway"/>
    <property type="evidence" value="ECO:0007669"/>
    <property type="project" value="TreeGrafter"/>
</dbReference>
<proteinExistence type="inferred from homology"/>
<dbReference type="GO" id="GO:0003978">
    <property type="term" value="F:UDP-glucose 4-epimerase activity"/>
    <property type="evidence" value="ECO:0007669"/>
    <property type="project" value="UniProtKB-EC"/>
</dbReference>
<protein>
    <recommendedName>
        <fullName evidence="6">UDP-glucose 4-epimerase</fullName>
        <ecNumber evidence="5">5.1.3.2</ecNumber>
    </recommendedName>
    <alternativeName>
        <fullName evidence="12">Galactowaldenase</fullName>
    </alternativeName>
    <alternativeName>
        <fullName evidence="11">UDP-galactose 4-epimerase</fullName>
    </alternativeName>
</protein>
<keyword evidence="8" id="KW-0299">Galactose metabolism</keyword>
<evidence type="ECO:0000256" key="1">
    <source>
        <dbReference type="ARBA" id="ARBA00000083"/>
    </source>
</evidence>
<evidence type="ECO:0000313" key="15">
    <source>
        <dbReference type="Proteomes" id="UP000533476"/>
    </source>
</evidence>
<evidence type="ECO:0000256" key="5">
    <source>
        <dbReference type="ARBA" id="ARBA00013189"/>
    </source>
</evidence>
<keyword evidence="9 14" id="KW-0413">Isomerase</keyword>
<evidence type="ECO:0000256" key="9">
    <source>
        <dbReference type="ARBA" id="ARBA00023235"/>
    </source>
</evidence>
<comment type="similarity">
    <text evidence="4">Belongs to the NAD(P)-dependent epimerase/dehydratase family.</text>
</comment>
<comment type="pathway">
    <text evidence="3">Carbohydrate metabolism; galactose metabolism.</text>
</comment>
<dbReference type="Proteomes" id="UP000533476">
    <property type="component" value="Unassembled WGS sequence"/>
</dbReference>
<keyword evidence="15" id="KW-1185">Reference proteome</keyword>
<evidence type="ECO:0000256" key="8">
    <source>
        <dbReference type="ARBA" id="ARBA00023144"/>
    </source>
</evidence>
<dbReference type="PANTHER" id="PTHR43725:SF53">
    <property type="entry name" value="UDP-ARABINOSE 4-EPIMERASE 1"/>
    <property type="match status" value="1"/>
</dbReference>
<evidence type="ECO:0000256" key="4">
    <source>
        <dbReference type="ARBA" id="ARBA00007637"/>
    </source>
</evidence>
<dbReference type="UniPathway" id="UPA00214"/>